<dbReference type="Proteomes" id="UP000652567">
    <property type="component" value="Unassembled WGS sequence"/>
</dbReference>
<comment type="caution">
    <text evidence="1">The sequence shown here is derived from an EMBL/GenBank/DDBJ whole genome shotgun (WGS) entry which is preliminary data.</text>
</comment>
<name>A0A928V0J7_9GAMM</name>
<sequence length="859" mass="96192">MAPLLNFGICHPLFEIYRYLLFLKLFLQLQDQNMSTSKHQSIFLVALLWLSGNTLASGSGDIAQQLDRLNVLGSVLYIAAHPDDENTQLLTWLDQHRHLRTGYLSLTRGDGGQNLIGSERGASLGIIRTHELLAARKIDGAEQFFTRAVDFGFSKTSKETLSLWDREKILADVVWIIRNFQPDVIITRFPADARAGHGHHQASSILAQEAFRAAADPTRFPEQLTWVKPWQAKRIVWNTWLRFLDSGDTTSDDQLKKQIGGLNVLTGKHYGEISAKSRDQHKSQGFGSAVNRGIRREHFAHLDGTPARADLFEDIHTDWSRIAGSSGIEKKVRQLQKAFEPHHPEKLVKPLSQLLTQLRQLPDSPWVNYKRTQVENLLLQVAGVHVESLAEGREYAAGDSLQVITEVLTESPIPVAVRLLDNSHQAGQQPPADAQVLQPGEIARLNTRLQLVHTDQPYWLEKLDSEYTWQVDDQQLIGLPVNNNRAQVHIELNIAGQLVTVAREVQHKYVDPIRGEVYQPIQVAPPVTATLDAPVYLFNHNREQAITVRVHGFARISGQVRPVIPEGWQVTPPTQPFHFEKSGEQQVLRFTLQPPATASSDDLRIALETGQQVYNRGLTRIAYEHIPVTNWYPESRARLEKLDINISKARIGYFAGPGDEIPAVLQQLGYDIDILNSAALVANAEPLKLLQHYDSLITGGRAINVDADLRQLLPVLHQYIEQGGVLVSQYNTLANLPAGGIGPYPFTISRDRITEERAAVTFLQADHPLLNHPNKITAADFNGWVQERGLYFARDYDPRYTALLAFNDEGEQTLHGGLLTANYGKGRFVYAPLSFFRQLPAGVAGATRLFANVIAPRTE</sequence>
<dbReference type="InterPro" id="IPR024078">
    <property type="entry name" value="LmbE-like_dom_sf"/>
</dbReference>
<dbReference type="InterPro" id="IPR029062">
    <property type="entry name" value="Class_I_gatase-like"/>
</dbReference>
<dbReference type="SUPFAM" id="SSF52317">
    <property type="entry name" value="Class I glutamine amidotransferase-like"/>
    <property type="match status" value="1"/>
</dbReference>
<gene>
    <name evidence="1" type="ORF">C4F51_05270</name>
</gene>
<keyword evidence="2" id="KW-1185">Reference proteome</keyword>
<reference evidence="1" key="1">
    <citation type="submission" date="2018-07" db="EMBL/GenBank/DDBJ databases">
        <title>Genome assembly of strain Ka43.</title>
        <authorList>
            <person name="Kukolya J."/>
            <person name="Nagy I."/>
            <person name="Horvath B."/>
            <person name="Toth A."/>
        </authorList>
    </citation>
    <scope>NUCLEOTIDE SEQUENCE</scope>
    <source>
        <strain evidence="1">KB43</strain>
    </source>
</reference>
<accession>A0A928V0J7</accession>
<protein>
    <submittedName>
        <fullName evidence="1">PIG-L family deacetylase</fullName>
    </submittedName>
</protein>
<evidence type="ECO:0000313" key="1">
    <source>
        <dbReference type="EMBL" id="MBE8716596.1"/>
    </source>
</evidence>
<proteinExistence type="predicted"/>
<dbReference type="PANTHER" id="PTHR12993:SF11">
    <property type="entry name" value="N-ACETYLGLUCOSAMINYL-PHOSPHATIDYLINOSITOL DE-N-ACETYLASE"/>
    <property type="match status" value="1"/>
</dbReference>
<dbReference type="GO" id="GO:0016811">
    <property type="term" value="F:hydrolase activity, acting on carbon-nitrogen (but not peptide) bonds, in linear amides"/>
    <property type="evidence" value="ECO:0007669"/>
    <property type="project" value="TreeGrafter"/>
</dbReference>
<dbReference type="EMBL" id="PRDL01000001">
    <property type="protein sequence ID" value="MBE8716596.1"/>
    <property type="molecule type" value="Genomic_DNA"/>
</dbReference>
<dbReference type="SUPFAM" id="SSF102588">
    <property type="entry name" value="LmbE-like"/>
    <property type="match status" value="1"/>
</dbReference>
<organism evidence="1 2">
    <name type="scientific">Cellvibrio polysaccharolyticus</name>
    <dbReference type="NCBI Taxonomy" id="2082724"/>
    <lineage>
        <taxon>Bacteria</taxon>
        <taxon>Pseudomonadati</taxon>
        <taxon>Pseudomonadota</taxon>
        <taxon>Gammaproteobacteria</taxon>
        <taxon>Cellvibrionales</taxon>
        <taxon>Cellvibrionaceae</taxon>
        <taxon>Cellvibrio</taxon>
    </lineage>
</organism>
<evidence type="ECO:0000313" key="2">
    <source>
        <dbReference type="Proteomes" id="UP000652567"/>
    </source>
</evidence>
<dbReference type="PANTHER" id="PTHR12993">
    <property type="entry name" value="N-ACETYLGLUCOSAMINYL-PHOSPHATIDYLINOSITOL DE-N-ACETYLASE-RELATED"/>
    <property type="match status" value="1"/>
</dbReference>
<dbReference type="InterPro" id="IPR003737">
    <property type="entry name" value="GlcNAc_PI_deacetylase-related"/>
</dbReference>
<dbReference type="Pfam" id="PF02585">
    <property type="entry name" value="PIG-L"/>
    <property type="match status" value="1"/>
</dbReference>
<dbReference type="AlphaFoldDB" id="A0A928V0J7"/>
<dbReference type="Gene3D" id="3.40.50.10320">
    <property type="entry name" value="LmbE-like"/>
    <property type="match status" value="1"/>
</dbReference>